<keyword evidence="2" id="KW-0695">RNA-directed DNA polymerase</keyword>
<gene>
    <name evidence="2" type="ORF">PHISCL_03621</name>
</gene>
<proteinExistence type="predicted"/>
<feature type="region of interest" description="Disordered" evidence="1">
    <location>
        <begin position="62"/>
        <end position="82"/>
    </location>
</feature>
<accession>A0A3A2ZRJ7</accession>
<dbReference type="Proteomes" id="UP000266188">
    <property type="component" value="Unassembled WGS sequence"/>
</dbReference>
<dbReference type="EMBL" id="MVGC01000096">
    <property type="protein sequence ID" value="RJE24027.1"/>
    <property type="molecule type" value="Genomic_DNA"/>
</dbReference>
<keyword evidence="3" id="KW-1185">Reference proteome</keyword>
<keyword evidence="2" id="KW-0548">Nucleotidyltransferase</keyword>
<dbReference type="GO" id="GO:0003964">
    <property type="term" value="F:RNA-directed DNA polymerase activity"/>
    <property type="evidence" value="ECO:0007669"/>
    <property type="project" value="UniProtKB-KW"/>
</dbReference>
<evidence type="ECO:0000256" key="1">
    <source>
        <dbReference type="SAM" id="MobiDB-lite"/>
    </source>
</evidence>
<protein>
    <submittedName>
        <fullName evidence="2">To reverse transcriptase</fullName>
    </submittedName>
</protein>
<comment type="caution">
    <text evidence="2">The sequence shown here is derived from an EMBL/GenBank/DDBJ whole genome shotgun (WGS) entry which is preliminary data.</text>
</comment>
<reference evidence="3" key="1">
    <citation type="submission" date="2017-02" db="EMBL/GenBank/DDBJ databases">
        <authorList>
            <person name="Tafer H."/>
            <person name="Lopandic K."/>
        </authorList>
    </citation>
    <scope>NUCLEOTIDE SEQUENCE [LARGE SCALE GENOMIC DNA]</scope>
    <source>
        <strain evidence="3">CBS 366.77</strain>
    </source>
</reference>
<evidence type="ECO:0000313" key="3">
    <source>
        <dbReference type="Proteomes" id="UP000266188"/>
    </source>
</evidence>
<organism evidence="2 3">
    <name type="scientific">Aspergillus sclerotialis</name>
    <dbReference type="NCBI Taxonomy" id="2070753"/>
    <lineage>
        <taxon>Eukaryota</taxon>
        <taxon>Fungi</taxon>
        <taxon>Dikarya</taxon>
        <taxon>Ascomycota</taxon>
        <taxon>Pezizomycotina</taxon>
        <taxon>Eurotiomycetes</taxon>
        <taxon>Eurotiomycetidae</taxon>
        <taxon>Eurotiales</taxon>
        <taxon>Aspergillaceae</taxon>
        <taxon>Aspergillus</taxon>
        <taxon>Aspergillus subgen. Polypaecilum</taxon>
    </lineage>
</organism>
<dbReference type="AlphaFoldDB" id="A0A3A2ZRJ7"/>
<evidence type="ECO:0000313" key="2">
    <source>
        <dbReference type="EMBL" id="RJE24027.1"/>
    </source>
</evidence>
<name>A0A3A2ZRJ7_9EURO</name>
<dbReference type="OrthoDB" id="4364638at2759"/>
<sequence length="82" mass="9466">MTPQAVMDQEAARIRAERMSETWDLVRGNIEQTQAAQKKQADKHRREPDFHVGDMVYLSLQSHQTGRPNKKLDYQQAGAFSH</sequence>
<keyword evidence="2" id="KW-0808">Transferase</keyword>